<feature type="compositionally biased region" description="Basic residues" evidence="1">
    <location>
        <begin position="35"/>
        <end position="44"/>
    </location>
</feature>
<dbReference type="Proteomes" id="UP001201262">
    <property type="component" value="Unassembled WGS sequence"/>
</dbReference>
<evidence type="ECO:0000313" key="3">
    <source>
        <dbReference type="Proteomes" id="UP001201262"/>
    </source>
</evidence>
<dbReference type="RefSeq" id="XP_046067207.1">
    <property type="nucleotide sequence ID" value="XM_046222367.1"/>
</dbReference>
<evidence type="ECO:0000256" key="1">
    <source>
        <dbReference type="SAM" id="MobiDB-lite"/>
    </source>
</evidence>
<dbReference type="EMBL" id="JAJTJA010000012">
    <property type="protein sequence ID" value="KAH8691115.1"/>
    <property type="molecule type" value="Genomic_DNA"/>
</dbReference>
<proteinExistence type="predicted"/>
<evidence type="ECO:0000313" key="2">
    <source>
        <dbReference type="EMBL" id="KAH8691115.1"/>
    </source>
</evidence>
<name>A0AAD4PTM6_9EURO</name>
<organism evidence="2 3">
    <name type="scientific">Talaromyces proteolyticus</name>
    <dbReference type="NCBI Taxonomy" id="1131652"/>
    <lineage>
        <taxon>Eukaryota</taxon>
        <taxon>Fungi</taxon>
        <taxon>Dikarya</taxon>
        <taxon>Ascomycota</taxon>
        <taxon>Pezizomycotina</taxon>
        <taxon>Eurotiomycetes</taxon>
        <taxon>Eurotiomycetidae</taxon>
        <taxon>Eurotiales</taxon>
        <taxon>Trichocomaceae</taxon>
        <taxon>Talaromyces</taxon>
        <taxon>Talaromyces sect. Bacilispori</taxon>
    </lineage>
</organism>
<keyword evidence="3" id="KW-1185">Reference proteome</keyword>
<dbReference type="AlphaFoldDB" id="A0AAD4PTM6"/>
<feature type="region of interest" description="Disordered" evidence="1">
    <location>
        <begin position="1"/>
        <end position="44"/>
    </location>
</feature>
<dbReference type="GeneID" id="70252654"/>
<gene>
    <name evidence="2" type="ORF">BGW36DRAFT_47284</name>
</gene>
<reference evidence="2" key="1">
    <citation type="submission" date="2021-12" db="EMBL/GenBank/DDBJ databases">
        <title>Convergent genome expansion in fungi linked to evolution of root-endophyte symbiosis.</title>
        <authorList>
            <consortium name="DOE Joint Genome Institute"/>
            <person name="Ke Y.-H."/>
            <person name="Bonito G."/>
            <person name="Liao H.-L."/>
            <person name="Looney B."/>
            <person name="Rojas-Flechas A."/>
            <person name="Nash J."/>
            <person name="Hameed K."/>
            <person name="Schadt C."/>
            <person name="Martin F."/>
            <person name="Crous P.W."/>
            <person name="Miettinen O."/>
            <person name="Magnuson J.K."/>
            <person name="Labbe J."/>
            <person name="Jacobson D."/>
            <person name="Doktycz M.J."/>
            <person name="Veneault-Fourrey C."/>
            <person name="Kuo A."/>
            <person name="Mondo S."/>
            <person name="Calhoun S."/>
            <person name="Riley R."/>
            <person name="Ohm R."/>
            <person name="LaButti K."/>
            <person name="Andreopoulos B."/>
            <person name="Pangilinan J."/>
            <person name="Nolan M."/>
            <person name="Tritt A."/>
            <person name="Clum A."/>
            <person name="Lipzen A."/>
            <person name="Daum C."/>
            <person name="Barry K."/>
            <person name="Grigoriev I.V."/>
            <person name="Vilgalys R."/>
        </authorList>
    </citation>
    <scope>NUCLEOTIDE SEQUENCE</scope>
    <source>
        <strain evidence="2">PMI_201</strain>
    </source>
</reference>
<accession>A0AAD4PTM6</accession>
<protein>
    <submittedName>
        <fullName evidence="2">Uncharacterized protein</fullName>
    </submittedName>
</protein>
<comment type="caution">
    <text evidence="2">The sequence shown here is derived from an EMBL/GenBank/DDBJ whole genome shotgun (WGS) entry which is preliminary data.</text>
</comment>
<feature type="compositionally biased region" description="Basic and acidic residues" evidence="1">
    <location>
        <begin position="17"/>
        <end position="34"/>
    </location>
</feature>
<sequence>MRGCLHKGQLTMQVAGDNRRKQPSRRELSANRTRDARRKNKSKLRIGAGAGAGAGVGVRIGIGIFRTPRTRTADWPGEGTSMCFRIFKKLAGQAGGLVGKHWPVAAKQGLPPANCLGCCPARPSALHGAAHIISIIPCIIIIMRRHKLAHVMGLRETRPERCGDAYTRDVCDNYMLYSSNY</sequence>